<dbReference type="EMBL" id="RZNH01000048">
    <property type="protein sequence ID" value="NOU62005.1"/>
    <property type="molecule type" value="Genomic_DNA"/>
</dbReference>
<keyword evidence="1" id="KW-1133">Transmembrane helix</keyword>
<keyword evidence="1" id="KW-0812">Transmembrane</keyword>
<keyword evidence="1" id="KW-0472">Membrane</keyword>
<keyword evidence="3" id="KW-1185">Reference proteome</keyword>
<reference evidence="2 3" key="1">
    <citation type="submission" date="2018-12" db="EMBL/GenBank/DDBJ databases">
        <title>Marinifilum JC070 sp. nov., a marine bacterium isolated from Yongle Blue Hole in the South China Sea.</title>
        <authorList>
            <person name="Fu T."/>
        </authorList>
    </citation>
    <scope>NUCLEOTIDE SEQUENCE [LARGE SCALE GENOMIC DNA]</scope>
    <source>
        <strain evidence="2 3">JC070</strain>
    </source>
</reference>
<dbReference type="RefSeq" id="WP_171597266.1">
    <property type="nucleotide sequence ID" value="NZ_RZNH01000048.1"/>
</dbReference>
<evidence type="ECO:0008006" key="4">
    <source>
        <dbReference type="Google" id="ProtNLM"/>
    </source>
</evidence>
<feature type="transmembrane region" description="Helical" evidence="1">
    <location>
        <begin position="61"/>
        <end position="79"/>
    </location>
</feature>
<proteinExistence type="predicted"/>
<accession>A0ABX1X0V6</accession>
<evidence type="ECO:0000256" key="1">
    <source>
        <dbReference type="SAM" id="Phobius"/>
    </source>
</evidence>
<evidence type="ECO:0000313" key="2">
    <source>
        <dbReference type="EMBL" id="NOU62005.1"/>
    </source>
</evidence>
<protein>
    <recommendedName>
        <fullName evidence="4">Cxxc_20_cxxc protein</fullName>
    </recommendedName>
</protein>
<dbReference type="Proteomes" id="UP000732105">
    <property type="component" value="Unassembled WGS sequence"/>
</dbReference>
<name>A0ABX1X0V6_9BACT</name>
<sequence length="133" mass="15228">MKLFAKCSDCNSEIKIKTFLISNRIELAKSKGEEFEQRCTHCGHRNEIYVDEVIAEKNDSLIFIVGGISFLLAIALTYFFWHYGYIAAVSFAIPLLLSTTISQNQRNSVNLFNGMYFNSKKRLERLKSKSSVN</sequence>
<comment type="caution">
    <text evidence="2">The sequence shown here is derived from an EMBL/GenBank/DDBJ whole genome shotgun (WGS) entry which is preliminary data.</text>
</comment>
<evidence type="ECO:0000313" key="3">
    <source>
        <dbReference type="Proteomes" id="UP000732105"/>
    </source>
</evidence>
<gene>
    <name evidence="2" type="ORF">ELS83_19580</name>
</gene>
<organism evidence="2 3">
    <name type="scientific">Marinifilum caeruleilacunae</name>
    <dbReference type="NCBI Taxonomy" id="2499076"/>
    <lineage>
        <taxon>Bacteria</taxon>
        <taxon>Pseudomonadati</taxon>
        <taxon>Bacteroidota</taxon>
        <taxon>Bacteroidia</taxon>
        <taxon>Marinilabiliales</taxon>
        <taxon>Marinifilaceae</taxon>
    </lineage>
</organism>